<keyword evidence="8 12" id="KW-0401">Integrin</keyword>
<keyword evidence="3 12" id="KW-0812">Transmembrane</keyword>
<dbReference type="SMART" id="SM00191">
    <property type="entry name" value="Int_alpha"/>
    <property type="match status" value="4"/>
</dbReference>
<evidence type="ECO:0000256" key="6">
    <source>
        <dbReference type="ARBA" id="ARBA00022889"/>
    </source>
</evidence>
<feature type="compositionally biased region" description="Basic and acidic residues" evidence="13">
    <location>
        <begin position="1320"/>
        <end position="1332"/>
    </location>
</feature>
<dbReference type="GO" id="GO:0007229">
    <property type="term" value="P:integrin-mediated signaling pathway"/>
    <property type="evidence" value="ECO:0007669"/>
    <property type="project" value="UniProtKB-KW"/>
</dbReference>
<evidence type="ECO:0000256" key="5">
    <source>
        <dbReference type="ARBA" id="ARBA00022737"/>
    </source>
</evidence>
<dbReference type="Pfam" id="PF00685">
    <property type="entry name" value="Sulfotransfer_1"/>
    <property type="match status" value="1"/>
</dbReference>
<accession>K1PIV5</accession>
<dbReference type="PANTHER" id="PTHR23220:SF134">
    <property type="entry name" value="INTEGRIN ALPHA-2 DOMAIN-CONTAINING PROTEIN"/>
    <property type="match status" value="1"/>
</dbReference>
<dbReference type="GO" id="GO:0005178">
    <property type="term" value="F:integrin binding"/>
    <property type="evidence" value="ECO:0007669"/>
    <property type="project" value="TreeGrafter"/>
</dbReference>
<evidence type="ECO:0000313" key="16">
    <source>
        <dbReference type="EMBL" id="EKC18839.1"/>
    </source>
</evidence>
<name>K1PIV5_MAGGI</name>
<dbReference type="GO" id="GO:0007160">
    <property type="term" value="P:cell-matrix adhesion"/>
    <property type="evidence" value="ECO:0007669"/>
    <property type="project" value="TreeGrafter"/>
</dbReference>
<evidence type="ECO:0000256" key="4">
    <source>
        <dbReference type="ARBA" id="ARBA00022729"/>
    </source>
</evidence>
<evidence type="ECO:0000259" key="15">
    <source>
        <dbReference type="Pfam" id="PF20805"/>
    </source>
</evidence>
<evidence type="ECO:0000256" key="13">
    <source>
        <dbReference type="SAM" id="MobiDB-lite"/>
    </source>
</evidence>
<feature type="region of interest" description="Disordered" evidence="13">
    <location>
        <begin position="1296"/>
        <end position="1341"/>
    </location>
</feature>
<reference evidence="16" key="1">
    <citation type="journal article" date="2012" name="Nature">
        <title>The oyster genome reveals stress adaptation and complexity of shell formation.</title>
        <authorList>
            <person name="Zhang G."/>
            <person name="Fang X."/>
            <person name="Guo X."/>
            <person name="Li L."/>
            <person name="Luo R."/>
            <person name="Xu F."/>
            <person name="Yang P."/>
            <person name="Zhang L."/>
            <person name="Wang X."/>
            <person name="Qi H."/>
            <person name="Xiong Z."/>
            <person name="Que H."/>
            <person name="Xie Y."/>
            <person name="Holland P.W."/>
            <person name="Paps J."/>
            <person name="Zhu Y."/>
            <person name="Wu F."/>
            <person name="Chen Y."/>
            <person name="Wang J."/>
            <person name="Peng C."/>
            <person name="Meng J."/>
            <person name="Yang L."/>
            <person name="Liu J."/>
            <person name="Wen B."/>
            <person name="Zhang N."/>
            <person name="Huang Z."/>
            <person name="Zhu Q."/>
            <person name="Feng Y."/>
            <person name="Mount A."/>
            <person name="Hedgecock D."/>
            <person name="Xu Z."/>
            <person name="Liu Y."/>
            <person name="Domazet-Loso T."/>
            <person name="Du Y."/>
            <person name="Sun X."/>
            <person name="Zhang S."/>
            <person name="Liu B."/>
            <person name="Cheng P."/>
            <person name="Jiang X."/>
            <person name="Li J."/>
            <person name="Fan D."/>
            <person name="Wang W."/>
            <person name="Fu W."/>
            <person name="Wang T."/>
            <person name="Wang B."/>
            <person name="Zhang J."/>
            <person name="Peng Z."/>
            <person name="Li Y."/>
            <person name="Li N."/>
            <person name="Wang J."/>
            <person name="Chen M."/>
            <person name="He Y."/>
            <person name="Tan F."/>
            <person name="Song X."/>
            <person name="Zheng Q."/>
            <person name="Huang R."/>
            <person name="Yang H."/>
            <person name="Du X."/>
            <person name="Chen L."/>
            <person name="Yang M."/>
            <person name="Gaffney P.M."/>
            <person name="Wang S."/>
            <person name="Luo L."/>
            <person name="She Z."/>
            <person name="Ming Y."/>
            <person name="Huang W."/>
            <person name="Zhang S."/>
            <person name="Huang B."/>
            <person name="Zhang Y."/>
            <person name="Qu T."/>
            <person name="Ni P."/>
            <person name="Miao G."/>
            <person name="Wang J."/>
            <person name="Wang Q."/>
            <person name="Steinberg C.E."/>
            <person name="Wang H."/>
            <person name="Li N."/>
            <person name="Qian L."/>
            <person name="Zhang G."/>
            <person name="Li Y."/>
            <person name="Yang H."/>
            <person name="Liu X."/>
            <person name="Wang J."/>
            <person name="Yin Y."/>
            <person name="Wang J."/>
        </authorList>
    </citation>
    <scope>NUCLEOTIDE SEQUENCE [LARGE SCALE GENOMIC DNA]</scope>
    <source>
        <strain evidence="16">05x7-T-G4-1.051#20</strain>
    </source>
</reference>
<keyword evidence="7 12" id="KW-1133">Transmembrane helix</keyword>
<dbReference type="Pfam" id="PF01839">
    <property type="entry name" value="FG-GAP"/>
    <property type="match status" value="2"/>
</dbReference>
<dbReference type="FunCoup" id="K1PIV5">
    <property type="interactions" value="9"/>
</dbReference>
<sequence length="1341" mass="150232">MDLMESCQLPARFAYSVLFGGWSLLWSVSVPGAICFNVDVEHPLIFTGPQGSYFGAATELVVDKSKWVLVGATKDNFTDNPDIPSPGNVYACPVDFSSETECSVLSSLRTSETNANVSMDAYEEGNQLLGATILVPESTKKPIKICAPNWKNLRFLSTSGYFQAVGNCFHLNNRSDLNNAKVNAFRVKKDDLEYYASPLIGFSIADSTNMENSQEWKQSGPVIFDEMVVPPLPPLIQDAKQRFEEIQNLQYRKDDILLVNYPKSGTHWLWEILHMILKQKAEYSKEPKEFFFLEAMPDISMVQNMASPRTLNTHVPYRWLPKQHIENGGKIIHVVRNPKDVAVSLYHHLTNMREFASSDPGNFDDFFETKFMNLKVKLMGGWFKYEQEFEQAEKNDTLGAIFTVHYESLKKNPLQETKRLAKFLNVDLNDENIEDIADKCSFKKLKLASRTVKDNSLVADEVLARKMDQHMYRKGEIGDWKNHFTVAMNEKFDAIFKEEMKDSNIQVPVFDTFYGGPNIGKASTGGMISMNDGTLQGVEALPLVVEKSDAIKDTYLAASLLGFSVATGKMSQPSFFVLGAPGFSNKNGNIGAFSVFVFGALSQIKQIEGKQVGGGFGQTICLVDVNGDGIDEILVAAPNWFYDDISRNQVIHDVGKVYVYYGNIDSSKIIDEPPQELKGSLVSFARFGTAIAGIGDINKDGFNDVAIGAPFENNEGAVYIFNGKQTRMESMYSQKILGSQLEYGLQGFGFYISRTAKDLDDNTFSGEGLNNTDIDFTITLDANETKQRVEVVGTEGSRDMIEVKEFLIFPNTNHCYIAELRVPVIDRNFFQTMERPIVLLVDYKISNMSEPGKVRAILNRETVPTFSGEVRFDTGCKAEDGTCLSNLNLNVTVDRPRILVGNDTFLRMKTSLRNLGEPSFNTSLIIHYPDEIIVNTLKYGPISERMICKESGLNTRFCEVLNPFYQRMVGEVDIIFEVSKDAFEKGSGFVSKSSIDINVTATTRNDTYPVDNTVIKKVDVAVYSRVTLQVSTSSEQITASNKSIQFSNTYGFINEGPCGIETANLILYIPVRSKDKVFLKQEDLKVSSKIKTDSCKLTYYPSGELKSTTPNPLPGSSTLKYNNSDTNVILVDGQNSENSYFQPQRDDTGSLQYIFCDDGTDLYKCATVECSVNMVKPTDIDSRAFVLSFDMLINDLPKLEKGKSILTFVTRGQVLPSQRSQVPLVLKSNVLQEAYVSILLPDSFTQDVEEVDLMIIILGSVGGLLLFLLLGVILWKCGFFKREKRKQVEDFKRKSRYSMRKSRMASVRSGKTGTGSVRSRVPEEERLTKKFDEMDDEQFTT</sequence>
<evidence type="ECO:0000256" key="1">
    <source>
        <dbReference type="ARBA" id="ARBA00004479"/>
    </source>
</evidence>
<dbReference type="InterPro" id="IPR028994">
    <property type="entry name" value="Integrin_alpha_N"/>
</dbReference>
<evidence type="ECO:0000256" key="8">
    <source>
        <dbReference type="ARBA" id="ARBA00023037"/>
    </source>
</evidence>
<keyword evidence="6 12" id="KW-0130">Cell adhesion</keyword>
<keyword evidence="10 12" id="KW-0675">Receptor</keyword>
<dbReference type="PROSITE" id="PS00242">
    <property type="entry name" value="INTEGRIN_ALPHA"/>
    <property type="match status" value="1"/>
</dbReference>
<comment type="similarity">
    <text evidence="2 12">Belongs to the integrin alpha chain family.</text>
</comment>
<dbReference type="InterPro" id="IPR013517">
    <property type="entry name" value="FG-GAP"/>
</dbReference>
<dbReference type="EMBL" id="JH818489">
    <property type="protein sequence ID" value="EKC18839.1"/>
    <property type="molecule type" value="Genomic_DNA"/>
</dbReference>
<dbReference type="Gene3D" id="2.60.40.1510">
    <property type="entry name" value="ntegrin, alpha v. Chain A, domain 3"/>
    <property type="match status" value="1"/>
</dbReference>
<dbReference type="GO" id="GO:0008146">
    <property type="term" value="F:sulfotransferase activity"/>
    <property type="evidence" value="ECO:0007669"/>
    <property type="project" value="InterPro"/>
</dbReference>
<protein>
    <submittedName>
        <fullName evidence="16">Estrogen sulfotransferase</fullName>
    </submittedName>
</protein>
<dbReference type="InterPro" id="IPR027417">
    <property type="entry name" value="P-loop_NTPase"/>
</dbReference>
<dbReference type="Gene3D" id="2.60.40.1530">
    <property type="entry name" value="ntegrin, alpha v. Chain A, domain 4"/>
    <property type="match status" value="1"/>
</dbReference>
<dbReference type="Gene3D" id="1.20.5.930">
    <property type="entry name" value="Bicelle-embedded integrin alpha(iib) transmembrane segment"/>
    <property type="match status" value="1"/>
</dbReference>
<feature type="transmembrane region" description="Helical" evidence="12">
    <location>
        <begin position="1253"/>
        <end position="1275"/>
    </location>
</feature>
<dbReference type="Gene3D" id="3.40.50.300">
    <property type="entry name" value="P-loop containing nucleotide triphosphate hydrolases"/>
    <property type="match status" value="1"/>
</dbReference>
<dbReference type="InParanoid" id="K1PIV5"/>
<gene>
    <name evidence="16" type="ORF">CGI_10010727</name>
</gene>
<keyword evidence="9 12" id="KW-0472">Membrane</keyword>
<dbReference type="InterPro" id="IPR013519">
    <property type="entry name" value="Int_alpha_beta-p"/>
</dbReference>
<comment type="caution">
    <text evidence="12">Lacks conserved residue(s) required for the propagation of feature annotation.</text>
</comment>
<dbReference type="HOGENOM" id="CLU_258364_0_0_1"/>
<dbReference type="SUPFAM" id="SSF69318">
    <property type="entry name" value="Integrin alpha N-terminal domain"/>
    <property type="match status" value="1"/>
</dbReference>
<dbReference type="SUPFAM" id="SSF52540">
    <property type="entry name" value="P-loop containing nucleoside triphosphate hydrolases"/>
    <property type="match status" value="1"/>
</dbReference>
<evidence type="ECO:0000256" key="12">
    <source>
        <dbReference type="RuleBase" id="RU003762"/>
    </source>
</evidence>
<dbReference type="GO" id="GO:0098609">
    <property type="term" value="P:cell-cell adhesion"/>
    <property type="evidence" value="ECO:0007669"/>
    <property type="project" value="TreeGrafter"/>
</dbReference>
<dbReference type="GO" id="GO:0009897">
    <property type="term" value="C:external side of plasma membrane"/>
    <property type="evidence" value="ECO:0007669"/>
    <property type="project" value="TreeGrafter"/>
</dbReference>
<dbReference type="InterPro" id="IPR000863">
    <property type="entry name" value="Sulfotransferase_dom"/>
</dbReference>
<dbReference type="InterPro" id="IPR048285">
    <property type="entry name" value="Integrin_alpha_Ig-like_2"/>
</dbReference>
<dbReference type="SUPFAM" id="SSF69179">
    <property type="entry name" value="Integrin domains"/>
    <property type="match status" value="1"/>
</dbReference>
<dbReference type="Gene3D" id="2.130.10.130">
    <property type="entry name" value="Integrin alpha, N-terminal"/>
    <property type="match status" value="2"/>
</dbReference>
<evidence type="ECO:0000256" key="2">
    <source>
        <dbReference type="ARBA" id="ARBA00008054"/>
    </source>
</evidence>
<dbReference type="PRINTS" id="PR01185">
    <property type="entry name" value="INTEGRINA"/>
</dbReference>
<dbReference type="InterPro" id="IPR018184">
    <property type="entry name" value="Integrin_alpha_C_CS"/>
</dbReference>
<keyword evidence="11" id="KW-0325">Glycoprotein</keyword>
<evidence type="ECO:0000256" key="11">
    <source>
        <dbReference type="ARBA" id="ARBA00023180"/>
    </source>
</evidence>
<feature type="transmembrane region" description="Helical" evidence="12">
    <location>
        <begin position="12"/>
        <end position="34"/>
    </location>
</feature>
<keyword evidence="5" id="KW-0677">Repeat</keyword>
<evidence type="ECO:0000256" key="10">
    <source>
        <dbReference type="ARBA" id="ARBA00023170"/>
    </source>
</evidence>
<evidence type="ECO:0000256" key="3">
    <source>
        <dbReference type="ARBA" id="ARBA00022692"/>
    </source>
</evidence>
<proteinExistence type="inferred from homology"/>
<comment type="subcellular location">
    <subcellularLocation>
        <location evidence="1 12">Membrane</location>
        <topology evidence="1 12">Single-pass type I membrane protein</topology>
    </subcellularLocation>
</comment>
<dbReference type="Pfam" id="PF20805">
    <property type="entry name" value="Integrin_A_Ig_2"/>
    <property type="match status" value="1"/>
</dbReference>
<keyword evidence="4" id="KW-0732">Signal</keyword>
<evidence type="ECO:0000256" key="9">
    <source>
        <dbReference type="ARBA" id="ARBA00023136"/>
    </source>
</evidence>
<feature type="domain" description="Integrin alpha second immunoglobulin-like" evidence="15">
    <location>
        <begin position="879"/>
        <end position="1020"/>
    </location>
</feature>
<organism evidence="16">
    <name type="scientific">Magallana gigas</name>
    <name type="common">Pacific oyster</name>
    <name type="synonym">Crassostrea gigas</name>
    <dbReference type="NCBI Taxonomy" id="29159"/>
    <lineage>
        <taxon>Eukaryota</taxon>
        <taxon>Metazoa</taxon>
        <taxon>Spiralia</taxon>
        <taxon>Lophotrochozoa</taxon>
        <taxon>Mollusca</taxon>
        <taxon>Bivalvia</taxon>
        <taxon>Autobranchia</taxon>
        <taxon>Pteriomorphia</taxon>
        <taxon>Ostreida</taxon>
        <taxon>Ostreoidea</taxon>
        <taxon>Ostreidae</taxon>
        <taxon>Magallana</taxon>
    </lineage>
</organism>
<dbReference type="InterPro" id="IPR032695">
    <property type="entry name" value="Integrin_dom_sf"/>
</dbReference>
<dbReference type="PROSITE" id="PS51470">
    <property type="entry name" value="FG_GAP"/>
    <property type="match status" value="2"/>
</dbReference>
<dbReference type="GO" id="GO:0033627">
    <property type="term" value="P:cell adhesion mediated by integrin"/>
    <property type="evidence" value="ECO:0007669"/>
    <property type="project" value="TreeGrafter"/>
</dbReference>
<evidence type="ECO:0000259" key="14">
    <source>
        <dbReference type="Pfam" id="PF00685"/>
    </source>
</evidence>
<dbReference type="InterPro" id="IPR000413">
    <property type="entry name" value="Integrin_alpha"/>
</dbReference>
<evidence type="ECO:0000256" key="7">
    <source>
        <dbReference type="ARBA" id="ARBA00022989"/>
    </source>
</evidence>
<feature type="domain" description="Sulfotransferase" evidence="14">
    <location>
        <begin position="253"/>
        <end position="503"/>
    </location>
</feature>
<dbReference type="PANTHER" id="PTHR23220">
    <property type="entry name" value="INTEGRIN ALPHA"/>
    <property type="match status" value="1"/>
</dbReference>
<dbReference type="GO" id="GO:0008305">
    <property type="term" value="C:integrin complex"/>
    <property type="evidence" value="ECO:0007669"/>
    <property type="project" value="InterPro"/>
</dbReference>
<keyword evidence="16" id="KW-0808">Transferase</keyword>